<dbReference type="PANTHER" id="PTHR11104">
    <property type="entry name" value="AMINOGLYCOSIDE N3-ACETYLTRANSFERASE"/>
    <property type="match status" value="1"/>
</dbReference>
<proteinExistence type="inferred from homology"/>
<keyword evidence="3 5" id="KW-0808">Transferase</keyword>
<protein>
    <recommendedName>
        <fullName evidence="2 5">Aminoglycoside N(3)-acetyltransferase</fullName>
        <ecNumber evidence="5">2.3.1.-</ecNumber>
    </recommendedName>
</protein>
<keyword evidence="4 5" id="KW-0012">Acyltransferase</keyword>
<sequence length="267" mass="30084">MLSLDISAAKEELVSKWNSAGISQGDTVLIHSNIRRTLVSYRKKGIKLSAEDILDTFIEAVGFDGTLLFPLFNFNFPKDKFFDFNTTPSQMGALTEAARLHHTSVRTGHPIYSFAVIGKKSHLFDNVDNKSGYGADSPFALLRDLDGKIGSLDLEDQNSMTFYHHVEEMEQVDYRYFKDFSGTYVDQNGVESQRTYQLFVRDLERNVLTHVNPAGDMLWENGLYMGDKPKVGHGMRTVRARDMYTFTKGLIDGGKAYGNLYIFGGEA</sequence>
<organism evidence="6 7">
    <name type="scientific">Vibrio coralliirubri</name>
    <dbReference type="NCBI Taxonomy" id="1516159"/>
    <lineage>
        <taxon>Bacteria</taxon>
        <taxon>Pseudomonadati</taxon>
        <taxon>Pseudomonadota</taxon>
        <taxon>Gammaproteobacteria</taxon>
        <taxon>Vibrionales</taxon>
        <taxon>Vibrionaceae</taxon>
        <taxon>Vibrio</taxon>
    </lineage>
</organism>
<name>A0AA87C2S2_9VIBR</name>
<dbReference type="PANTHER" id="PTHR11104:SF0">
    <property type="entry name" value="SPBETA PROPHAGE-DERIVED AMINOGLYCOSIDE N(3')-ACETYLTRANSFERASE-LIKE PROTEIN YOKD"/>
    <property type="match status" value="1"/>
</dbReference>
<dbReference type="AlphaFoldDB" id="A0AA87C2S2"/>
<dbReference type="SUPFAM" id="SSF110710">
    <property type="entry name" value="TTHA0583/YokD-like"/>
    <property type="match status" value="1"/>
</dbReference>
<evidence type="ECO:0000256" key="4">
    <source>
        <dbReference type="ARBA" id="ARBA00023315"/>
    </source>
</evidence>
<dbReference type="EMBL" id="CCKJ01000142">
    <property type="protein sequence ID" value="CDU10822.1"/>
    <property type="molecule type" value="Genomic_DNA"/>
</dbReference>
<reference evidence="6 7" key="1">
    <citation type="submission" date="2014-06" db="EMBL/GenBank/DDBJ databases">
        <authorList>
            <person name="Le Roux F."/>
        </authorList>
    </citation>
    <scope>NUCLEOTIDE SEQUENCE [LARGE SCALE GENOMIC DNA]</scope>
    <source>
        <strain evidence="6 7">J2-31</strain>
    </source>
</reference>
<gene>
    <name evidence="6" type="ORF">VCR31J2_2260089</name>
</gene>
<accession>A0AA87C2S2</accession>
<evidence type="ECO:0000256" key="5">
    <source>
        <dbReference type="RuleBase" id="RU365031"/>
    </source>
</evidence>
<comment type="similarity">
    <text evidence="1 5">Belongs to the antibiotic N-acetyltransferase family.</text>
</comment>
<evidence type="ECO:0000313" key="7">
    <source>
        <dbReference type="Proteomes" id="UP000041625"/>
    </source>
</evidence>
<dbReference type="GO" id="GO:0046353">
    <property type="term" value="F:aminoglycoside 3-N-acetyltransferase activity"/>
    <property type="evidence" value="ECO:0007669"/>
    <property type="project" value="UniProtKB-EC"/>
</dbReference>
<evidence type="ECO:0000256" key="3">
    <source>
        <dbReference type="ARBA" id="ARBA00022679"/>
    </source>
</evidence>
<keyword evidence="5" id="KW-0046">Antibiotic resistance</keyword>
<dbReference type="InterPro" id="IPR003679">
    <property type="entry name" value="Amioglycoside_AcTrfase"/>
</dbReference>
<evidence type="ECO:0000313" key="6">
    <source>
        <dbReference type="EMBL" id="CDU10822.1"/>
    </source>
</evidence>
<evidence type="ECO:0000256" key="1">
    <source>
        <dbReference type="ARBA" id="ARBA00006383"/>
    </source>
</evidence>
<dbReference type="GO" id="GO:0046677">
    <property type="term" value="P:response to antibiotic"/>
    <property type="evidence" value="ECO:0007669"/>
    <property type="project" value="UniProtKB-KW"/>
</dbReference>
<comment type="caution">
    <text evidence="6">The sequence shown here is derived from an EMBL/GenBank/DDBJ whole genome shotgun (WGS) entry which is preliminary data.</text>
</comment>
<keyword evidence="7" id="KW-1185">Reference proteome</keyword>
<dbReference type="Proteomes" id="UP000041625">
    <property type="component" value="Unassembled WGS sequence"/>
</dbReference>
<comment type="catalytic activity">
    <reaction evidence="5">
        <text>a 2-deoxystreptamine antibiotic + acetyl-CoA = an N(3)-acetyl-2-deoxystreptamine antibiotic + CoA + H(+)</text>
        <dbReference type="Rhea" id="RHEA:12665"/>
        <dbReference type="ChEBI" id="CHEBI:15378"/>
        <dbReference type="ChEBI" id="CHEBI:57287"/>
        <dbReference type="ChEBI" id="CHEBI:57288"/>
        <dbReference type="ChEBI" id="CHEBI:57921"/>
        <dbReference type="ChEBI" id="CHEBI:77452"/>
        <dbReference type="EC" id="2.3.1.81"/>
    </reaction>
</comment>
<dbReference type="InterPro" id="IPR028345">
    <property type="entry name" value="Antibiotic_NAT-like"/>
</dbReference>
<dbReference type="EC" id="2.3.1.-" evidence="5"/>
<evidence type="ECO:0000256" key="2">
    <source>
        <dbReference type="ARBA" id="ARBA00012882"/>
    </source>
</evidence>
<dbReference type="Pfam" id="PF02522">
    <property type="entry name" value="Antibiotic_NAT"/>
    <property type="match status" value="1"/>
</dbReference>
<dbReference type="RefSeq" id="WP_050652078.1">
    <property type="nucleotide sequence ID" value="NZ_LK934073.1"/>
</dbReference>